<organism evidence="5 6">
    <name type="scientific">Winogradskya consettensis</name>
    <dbReference type="NCBI Taxonomy" id="113560"/>
    <lineage>
        <taxon>Bacteria</taxon>
        <taxon>Bacillati</taxon>
        <taxon>Actinomycetota</taxon>
        <taxon>Actinomycetes</taxon>
        <taxon>Micromonosporales</taxon>
        <taxon>Micromonosporaceae</taxon>
        <taxon>Winogradskya</taxon>
    </lineage>
</organism>
<evidence type="ECO:0000256" key="3">
    <source>
        <dbReference type="ARBA" id="ARBA00023163"/>
    </source>
</evidence>
<dbReference type="PANTHER" id="PTHR33154:SF15">
    <property type="entry name" value="REGULATORY PROTEIN ARSR"/>
    <property type="match status" value="1"/>
</dbReference>
<dbReference type="InterPro" id="IPR001845">
    <property type="entry name" value="HTH_ArsR_DNA-bd_dom"/>
</dbReference>
<dbReference type="EMBL" id="BOQP01000052">
    <property type="protein sequence ID" value="GIM82910.1"/>
    <property type="molecule type" value="Genomic_DNA"/>
</dbReference>
<dbReference type="Gene3D" id="1.10.10.10">
    <property type="entry name" value="Winged helix-like DNA-binding domain superfamily/Winged helix DNA-binding domain"/>
    <property type="match status" value="1"/>
</dbReference>
<evidence type="ECO:0000313" key="5">
    <source>
        <dbReference type="EMBL" id="GIM82910.1"/>
    </source>
</evidence>
<evidence type="ECO:0000259" key="4">
    <source>
        <dbReference type="SMART" id="SM00418"/>
    </source>
</evidence>
<dbReference type="InterPro" id="IPR011991">
    <property type="entry name" value="ArsR-like_HTH"/>
</dbReference>
<reference evidence="5" key="1">
    <citation type="submission" date="2021-03" db="EMBL/GenBank/DDBJ databases">
        <title>Whole genome shotgun sequence of Actinoplanes consettensis NBRC 14913.</title>
        <authorList>
            <person name="Komaki H."/>
            <person name="Tamura T."/>
        </authorList>
    </citation>
    <scope>NUCLEOTIDE SEQUENCE</scope>
    <source>
        <strain evidence="5">NBRC 14913</strain>
    </source>
</reference>
<dbReference type="InterPro" id="IPR036388">
    <property type="entry name" value="WH-like_DNA-bd_sf"/>
</dbReference>
<dbReference type="Pfam" id="PF12840">
    <property type="entry name" value="HTH_20"/>
    <property type="match status" value="1"/>
</dbReference>
<feature type="domain" description="HTH arsR-type" evidence="4">
    <location>
        <begin position="14"/>
        <end position="96"/>
    </location>
</feature>
<comment type="caution">
    <text evidence="5">The sequence shown here is derived from an EMBL/GenBank/DDBJ whole genome shotgun (WGS) entry which is preliminary data.</text>
</comment>
<dbReference type="PANTHER" id="PTHR33154">
    <property type="entry name" value="TRANSCRIPTIONAL REGULATOR, ARSR FAMILY"/>
    <property type="match status" value="1"/>
</dbReference>
<dbReference type="SUPFAM" id="SSF46785">
    <property type="entry name" value="Winged helix' DNA-binding domain"/>
    <property type="match status" value="1"/>
</dbReference>
<dbReference type="Proteomes" id="UP000680865">
    <property type="component" value="Unassembled WGS sequence"/>
</dbReference>
<dbReference type="GO" id="GO:0003700">
    <property type="term" value="F:DNA-binding transcription factor activity"/>
    <property type="evidence" value="ECO:0007669"/>
    <property type="project" value="InterPro"/>
</dbReference>
<protein>
    <submittedName>
        <fullName evidence="5">Transcriptional regulator</fullName>
    </submittedName>
</protein>
<accession>A0A919T0P0</accession>
<dbReference type="RefSeq" id="WP_213002731.1">
    <property type="nucleotide sequence ID" value="NZ_BAAATW010000006.1"/>
</dbReference>
<keyword evidence="1" id="KW-0805">Transcription regulation</keyword>
<dbReference type="InterPro" id="IPR051081">
    <property type="entry name" value="HTH_MetalResp_TranReg"/>
</dbReference>
<sequence>MAEQQRTSRITDPKVMRALAHPARISILEYLTSTGDVVTATQCADLVGLSPSATSYHLRELAKVGLVEQAPSRGDGRERVWRSNARGVSIDADFDEPESVAAERALVDVWVARSAAKLQEWWERQGEEPREWREAAQLNLPTLLVTLEELTAINAQVKALIEPYLRRERNADPPPGARVVALQYAAFPTDEAPKE</sequence>
<dbReference type="InterPro" id="IPR036390">
    <property type="entry name" value="WH_DNA-bd_sf"/>
</dbReference>
<keyword evidence="6" id="KW-1185">Reference proteome</keyword>
<gene>
    <name evidence="5" type="ORF">Aco04nite_83880</name>
</gene>
<keyword evidence="2" id="KW-0238">DNA-binding</keyword>
<evidence type="ECO:0000313" key="6">
    <source>
        <dbReference type="Proteomes" id="UP000680865"/>
    </source>
</evidence>
<dbReference type="GO" id="GO:0003677">
    <property type="term" value="F:DNA binding"/>
    <property type="evidence" value="ECO:0007669"/>
    <property type="project" value="UniProtKB-KW"/>
</dbReference>
<dbReference type="SMART" id="SM00418">
    <property type="entry name" value="HTH_ARSR"/>
    <property type="match status" value="1"/>
</dbReference>
<evidence type="ECO:0000256" key="2">
    <source>
        <dbReference type="ARBA" id="ARBA00023125"/>
    </source>
</evidence>
<dbReference type="CDD" id="cd00090">
    <property type="entry name" value="HTH_ARSR"/>
    <property type="match status" value="1"/>
</dbReference>
<dbReference type="AlphaFoldDB" id="A0A919T0P0"/>
<evidence type="ECO:0000256" key="1">
    <source>
        <dbReference type="ARBA" id="ARBA00023015"/>
    </source>
</evidence>
<keyword evidence="3" id="KW-0804">Transcription</keyword>
<proteinExistence type="predicted"/>
<name>A0A919T0P0_9ACTN</name>